<reference evidence="7 8" key="1">
    <citation type="submission" date="2016-05" db="EMBL/GenBank/DDBJ databases">
        <title>Genomic and physiological characterization of Planctopirus sp. isolated from fresh water lake.</title>
        <authorList>
            <person name="Subhash Y."/>
            <person name="Ramana C."/>
        </authorList>
    </citation>
    <scope>NUCLEOTIDE SEQUENCE [LARGE SCALE GENOMIC DNA]</scope>
    <source>
        <strain evidence="7 8">JC280</strain>
    </source>
</reference>
<dbReference type="AlphaFoldDB" id="A0A1C3EBX3"/>
<feature type="transmembrane region" description="Helical" evidence="5">
    <location>
        <begin position="99"/>
        <end position="120"/>
    </location>
</feature>
<dbReference type="EMBL" id="LYDR01000103">
    <property type="protein sequence ID" value="ODA30728.1"/>
    <property type="molecule type" value="Genomic_DNA"/>
</dbReference>
<evidence type="ECO:0000256" key="4">
    <source>
        <dbReference type="ARBA" id="ARBA00023136"/>
    </source>
</evidence>
<comment type="subcellular location">
    <subcellularLocation>
        <location evidence="1">Membrane</location>
        <topology evidence="1">Multi-pass membrane protein</topology>
    </subcellularLocation>
</comment>
<sequence length="286" mass="31666">MFPGRICVAAEVSLNVRIETPENVRLAYQLAGPALRSAAYAIDCLFRVLLITALLIGACLMAAILPGFTIGGILLALFFIEWLYYIVQEGFWNGYSMGKWLVGIRVIHTSGAPLTFWGAVLRNLLRVADMLPIAMVFEDVAWLGILPFYGPGLLAMSMTRKFQRLGDLAAGTMVVQVHPIVLPAQPMILDHIAPITRYESNGFTPTQAQLSTIAEFLGRRSKLTYQRGHQLASELADTLAERMEFTGDREQVRKFPMAFLARVCATFQTARDEKAAVITPAKARLM</sequence>
<dbReference type="GO" id="GO:0016020">
    <property type="term" value="C:membrane"/>
    <property type="evidence" value="ECO:0007669"/>
    <property type="project" value="UniProtKB-SubCell"/>
</dbReference>
<comment type="caution">
    <text evidence="7">The sequence shown here is derived from an EMBL/GenBank/DDBJ whole genome shotgun (WGS) entry which is preliminary data.</text>
</comment>
<evidence type="ECO:0000313" key="8">
    <source>
        <dbReference type="Proteomes" id="UP000094828"/>
    </source>
</evidence>
<dbReference type="InterPro" id="IPR010432">
    <property type="entry name" value="RDD"/>
</dbReference>
<accession>A0A1C3EBX3</accession>
<feature type="transmembrane region" description="Helical" evidence="5">
    <location>
        <begin position="140"/>
        <end position="158"/>
    </location>
</feature>
<evidence type="ECO:0000259" key="6">
    <source>
        <dbReference type="Pfam" id="PF06271"/>
    </source>
</evidence>
<evidence type="ECO:0000256" key="3">
    <source>
        <dbReference type="ARBA" id="ARBA00022989"/>
    </source>
</evidence>
<feature type="domain" description="RDD" evidence="6">
    <location>
        <begin position="31"/>
        <end position="171"/>
    </location>
</feature>
<proteinExistence type="predicted"/>
<dbReference type="PANTHER" id="PTHR38480">
    <property type="entry name" value="SLR0254 PROTEIN"/>
    <property type="match status" value="1"/>
</dbReference>
<dbReference type="PANTHER" id="PTHR38480:SF1">
    <property type="entry name" value="SLR0254 PROTEIN"/>
    <property type="match status" value="1"/>
</dbReference>
<dbReference type="STRING" id="1841610.A6X21_05440"/>
<protein>
    <recommendedName>
        <fullName evidence="6">RDD domain-containing protein</fullName>
    </recommendedName>
</protein>
<keyword evidence="3 5" id="KW-1133">Transmembrane helix</keyword>
<name>A0A1C3EBX3_9PLAN</name>
<organism evidence="7 8">
    <name type="scientific">Planctopirus hydrillae</name>
    <dbReference type="NCBI Taxonomy" id="1841610"/>
    <lineage>
        <taxon>Bacteria</taxon>
        <taxon>Pseudomonadati</taxon>
        <taxon>Planctomycetota</taxon>
        <taxon>Planctomycetia</taxon>
        <taxon>Planctomycetales</taxon>
        <taxon>Planctomycetaceae</taxon>
        <taxon>Planctopirus</taxon>
    </lineage>
</organism>
<dbReference type="Proteomes" id="UP000094828">
    <property type="component" value="Unassembled WGS sequence"/>
</dbReference>
<feature type="transmembrane region" description="Helical" evidence="5">
    <location>
        <begin position="44"/>
        <end position="64"/>
    </location>
</feature>
<gene>
    <name evidence="7" type="ORF">A6X21_05440</name>
</gene>
<dbReference type="Pfam" id="PF06271">
    <property type="entry name" value="RDD"/>
    <property type="match status" value="1"/>
</dbReference>
<keyword evidence="2 5" id="KW-0812">Transmembrane</keyword>
<dbReference type="OrthoDB" id="9787732at2"/>
<evidence type="ECO:0000313" key="7">
    <source>
        <dbReference type="EMBL" id="ODA30728.1"/>
    </source>
</evidence>
<evidence type="ECO:0000256" key="2">
    <source>
        <dbReference type="ARBA" id="ARBA00022692"/>
    </source>
</evidence>
<feature type="transmembrane region" description="Helical" evidence="5">
    <location>
        <begin position="70"/>
        <end position="87"/>
    </location>
</feature>
<keyword evidence="8" id="KW-1185">Reference proteome</keyword>
<evidence type="ECO:0000256" key="1">
    <source>
        <dbReference type="ARBA" id="ARBA00004141"/>
    </source>
</evidence>
<evidence type="ECO:0000256" key="5">
    <source>
        <dbReference type="SAM" id="Phobius"/>
    </source>
</evidence>
<keyword evidence="4 5" id="KW-0472">Membrane</keyword>